<reference evidence="1" key="1">
    <citation type="submission" date="2020-08" db="EMBL/GenBank/DDBJ databases">
        <title>Multicomponent nature underlies the extraordinary mechanical properties of spider dragline silk.</title>
        <authorList>
            <person name="Kono N."/>
            <person name="Nakamura H."/>
            <person name="Mori M."/>
            <person name="Yoshida Y."/>
            <person name="Ohtoshi R."/>
            <person name="Malay A.D."/>
            <person name="Moran D.A.P."/>
            <person name="Tomita M."/>
            <person name="Numata K."/>
            <person name="Arakawa K."/>
        </authorList>
    </citation>
    <scope>NUCLEOTIDE SEQUENCE</scope>
</reference>
<comment type="caution">
    <text evidence="1">The sequence shown here is derived from an EMBL/GenBank/DDBJ whole genome shotgun (WGS) entry which is preliminary data.</text>
</comment>
<organism evidence="1 2">
    <name type="scientific">Trichonephila clavipes</name>
    <name type="common">Golden silk orbweaver</name>
    <name type="synonym">Nephila clavipes</name>
    <dbReference type="NCBI Taxonomy" id="2585209"/>
    <lineage>
        <taxon>Eukaryota</taxon>
        <taxon>Metazoa</taxon>
        <taxon>Ecdysozoa</taxon>
        <taxon>Arthropoda</taxon>
        <taxon>Chelicerata</taxon>
        <taxon>Arachnida</taxon>
        <taxon>Araneae</taxon>
        <taxon>Araneomorphae</taxon>
        <taxon>Entelegynae</taxon>
        <taxon>Araneoidea</taxon>
        <taxon>Nephilidae</taxon>
        <taxon>Trichonephila</taxon>
    </lineage>
</organism>
<evidence type="ECO:0000313" key="1">
    <source>
        <dbReference type="EMBL" id="GFY12341.1"/>
    </source>
</evidence>
<keyword evidence="2" id="KW-1185">Reference proteome</keyword>
<accession>A0A8X6SFK0</accession>
<protein>
    <submittedName>
        <fullName evidence="1">Uncharacterized protein</fullName>
    </submittedName>
</protein>
<dbReference type="EMBL" id="BMAU01021313">
    <property type="protein sequence ID" value="GFY12341.1"/>
    <property type="molecule type" value="Genomic_DNA"/>
</dbReference>
<proteinExistence type="predicted"/>
<name>A0A8X6SFK0_TRICX</name>
<dbReference type="Proteomes" id="UP000887159">
    <property type="component" value="Unassembled WGS sequence"/>
</dbReference>
<dbReference type="AlphaFoldDB" id="A0A8X6SFK0"/>
<gene>
    <name evidence="1" type="ORF">TNCV_284441</name>
</gene>
<sequence length="83" mass="9096">MVWPSLEGKEGQLAPTPRRCSASCLKYRQCVLEEYARVISNTAPYHNTRCRTSVAVHNAAVQHPLSTVSPDSNLTIGVLQTDA</sequence>
<evidence type="ECO:0000313" key="2">
    <source>
        <dbReference type="Proteomes" id="UP000887159"/>
    </source>
</evidence>